<feature type="signal peptide" evidence="1">
    <location>
        <begin position="1"/>
        <end position="24"/>
    </location>
</feature>
<protein>
    <recommendedName>
        <fullName evidence="4">DUF4390 domain-containing protein</fullName>
    </recommendedName>
</protein>
<accession>A0A1H7PMB9</accession>
<dbReference type="Proteomes" id="UP000198620">
    <property type="component" value="Unassembled WGS sequence"/>
</dbReference>
<dbReference type="RefSeq" id="WP_177171849.1">
    <property type="nucleotide sequence ID" value="NZ_FOBH01000009.1"/>
</dbReference>
<dbReference type="EMBL" id="FOBH01000009">
    <property type="protein sequence ID" value="SEL36618.1"/>
    <property type="molecule type" value="Genomic_DNA"/>
</dbReference>
<evidence type="ECO:0000313" key="3">
    <source>
        <dbReference type="Proteomes" id="UP000198620"/>
    </source>
</evidence>
<dbReference type="InterPro" id="IPR025500">
    <property type="entry name" value="DUF4390"/>
</dbReference>
<dbReference type="STRING" id="1233.SAMN05216387_10971"/>
<name>A0A1H7PMB9_9PROT</name>
<evidence type="ECO:0000313" key="2">
    <source>
        <dbReference type="EMBL" id="SEL36618.1"/>
    </source>
</evidence>
<reference evidence="2 3" key="1">
    <citation type="submission" date="2016-10" db="EMBL/GenBank/DDBJ databases">
        <authorList>
            <person name="de Groot N.N."/>
        </authorList>
    </citation>
    <scope>NUCLEOTIDE SEQUENCE [LARGE SCALE GENOMIC DNA]</scope>
    <source>
        <strain evidence="2 3">Nv1</strain>
    </source>
</reference>
<gene>
    <name evidence="2" type="ORF">SAMN05216387_10971</name>
</gene>
<keyword evidence="3" id="KW-1185">Reference proteome</keyword>
<sequence>MRLLHAAAAMLLAAMLLLTSTAHAEGGIRVKSVTLEAVDDGYQFDADFEITLNPKLEYALEKGIVLYFVTELNLVNSRWYWLDERIAQSRVREGLSYNALTRQYRLSRGALSQNFSTLKEALQALGRVRDRPIIAISELRRDMEYTVELRMRLDISALPKPFQVETLSSRDWDLSTGILHWTTRLPLPKLQDNNRP</sequence>
<keyword evidence="1" id="KW-0732">Signal</keyword>
<organism evidence="2 3">
    <name type="scientific">Nitrosovibrio tenuis</name>
    <dbReference type="NCBI Taxonomy" id="1233"/>
    <lineage>
        <taxon>Bacteria</taxon>
        <taxon>Pseudomonadati</taxon>
        <taxon>Pseudomonadota</taxon>
        <taxon>Betaproteobacteria</taxon>
        <taxon>Nitrosomonadales</taxon>
        <taxon>Nitrosomonadaceae</taxon>
        <taxon>Nitrosovibrio</taxon>
    </lineage>
</organism>
<feature type="chain" id="PRO_5011451492" description="DUF4390 domain-containing protein" evidence="1">
    <location>
        <begin position="25"/>
        <end position="196"/>
    </location>
</feature>
<dbReference type="AlphaFoldDB" id="A0A1H7PMB9"/>
<evidence type="ECO:0000256" key="1">
    <source>
        <dbReference type="SAM" id="SignalP"/>
    </source>
</evidence>
<evidence type="ECO:0008006" key="4">
    <source>
        <dbReference type="Google" id="ProtNLM"/>
    </source>
</evidence>
<dbReference type="Pfam" id="PF14334">
    <property type="entry name" value="DUF4390"/>
    <property type="match status" value="1"/>
</dbReference>
<proteinExistence type="predicted"/>